<dbReference type="InterPro" id="IPR013830">
    <property type="entry name" value="SGNH_hydro"/>
</dbReference>
<dbReference type="Proteomes" id="UP000799424">
    <property type="component" value="Unassembled WGS sequence"/>
</dbReference>
<feature type="signal peptide" evidence="2">
    <location>
        <begin position="1"/>
        <end position="24"/>
    </location>
</feature>
<dbReference type="EMBL" id="MU006220">
    <property type="protein sequence ID" value="KAF2830002.1"/>
    <property type="molecule type" value="Genomic_DNA"/>
</dbReference>
<evidence type="ECO:0000256" key="1">
    <source>
        <dbReference type="ARBA" id="ARBA00022729"/>
    </source>
</evidence>
<dbReference type="GO" id="GO:0004622">
    <property type="term" value="F:phosphatidylcholine lysophospholipase activity"/>
    <property type="evidence" value="ECO:0007669"/>
    <property type="project" value="TreeGrafter"/>
</dbReference>
<feature type="domain" description="SGNH hydrolase-type esterase" evidence="3">
    <location>
        <begin position="65"/>
        <end position="252"/>
    </location>
</feature>
<dbReference type="Gene3D" id="3.40.50.1110">
    <property type="entry name" value="SGNH hydrolase"/>
    <property type="match status" value="1"/>
</dbReference>
<sequence>MRHLLVILTLWSAHVAILFSAAVGFHRNLDNLVDNSFDTTSSKAAGFRHHFRRDGEKPLLRIMPLGASITQGFDAGLAETLQCGYRKPLRDELRYRGYEVNMVGSRVHGNFSDLQHEGWPGYEIEGVASKMLTVMTTQKPNLVLMLLGSNDCFHAKRDGNLGYARSAKDRMNAMLEKIYDLSPGVTVILATLPPTTDPANEPYIQAANAGYRELVSDLQGKSRNIELAEMYTDWFEPGDRSDSIHFNDAGYAKMAAIFADAFNRVENKNWLAEPIDTGVPDNRNGKFIHVGDWDGNGLCDILAVDSATGDADMFRNTYKAGEPNPTFEPPVRIVSGSLCPQPITTSNPFDLAVRFGDLDGDGRVDYICMSPDGRSLAWLNTPSGLHTLPSTMPNQIKLSEGYDRSEHRWADVNGDGKVDFLAINKFSGEVQVWINLGTTPTLTSGMTWDRQRDIWMAGAERGANVHFPRLSRSKRADYHVAYPQTNVAETWFNEGRCVGARDDGEVRDPGLPRVEM</sequence>
<reference evidence="4" key="1">
    <citation type="journal article" date="2020" name="Stud. Mycol.">
        <title>101 Dothideomycetes genomes: a test case for predicting lifestyles and emergence of pathogens.</title>
        <authorList>
            <person name="Haridas S."/>
            <person name="Albert R."/>
            <person name="Binder M."/>
            <person name="Bloem J."/>
            <person name="Labutti K."/>
            <person name="Salamov A."/>
            <person name="Andreopoulos B."/>
            <person name="Baker S."/>
            <person name="Barry K."/>
            <person name="Bills G."/>
            <person name="Bluhm B."/>
            <person name="Cannon C."/>
            <person name="Castanera R."/>
            <person name="Culley D."/>
            <person name="Daum C."/>
            <person name="Ezra D."/>
            <person name="Gonzalez J."/>
            <person name="Henrissat B."/>
            <person name="Kuo A."/>
            <person name="Liang C."/>
            <person name="Lipzen A."/>
            <person name="Lutzoni F."/>
            <person name="Magnuson J."/>
            <person name="Mondo S."/>
            <person name="Nolan M."/>
            <person name="Ohm R."/>
            <person name="Pangilinan J."/>
            <person name="Park H.-J."/>
            <person name="Ramirez L."/>
            <person name="Alfaro M."/>
            <person name="Sun H."/>
            <person name="Tritt A."/>
            <person name="Yoshinaga Y."/>
            <person name="Zwiers L.-H."/>
            <person name="Turgeon B."/>
            <person name="Goodwin S."/>
            <person name="Spatafora J."/>
            <person name="Crous P."/>
            <person name="Grigoriev I."/>
        </authorList>
    </citation>
    <scope>NUCLEOTIDE SEQUENCE</scope>
    <source>
        <strain evidence="4">CBS 113818</strain>
    </source>
</reference>
<evidence type="ECO:0000313" key="5">
    <source>
        <dbReference type="Proteomes" id="UP000799424"/>
    </source>
</evidence>
<dbReference type="SUPFAM" id="SSF52266">
    <property type="entry name" value="SGNH hydrolase"/>
    <property type="match status" value="1"/>
</dbReference>
<dbReference type="InterPro" id="IPR036514">
    <property type="entry name" value="SGNH_hydro_sf"/>
</dbReference>
<dbReference type="AlphaFoldDB" id="A0A6A7A9N9"/>
<dbReference type="PANTHER" id="PTHR30383">
    <property type="entry name" value="THIOESTERASE 1/PROTEASE 1/LYSOPHOSPHOLIPASE L1"/>
    <property type="match status" value="1"/>
</dbReference>
<name>A0A6A7A9N9_9PLEO</name>
<evidence type="ECO:0000313" key="4">
    <source>
        <dbReference type="EMBL" id="KAF2830002.1"/>
    </source>
</evidence>
<proteinExistence type="predicted"/>
<dbReference type="Pfam" id="PF13517">
    <property type="entry name" value="FG-GAP_3"/>
    <property type="match status" value="1"/>
</dbReference>
<dbReference type="OrthoDB" id="3915838at2759"/>
<dbReference type="Pfam" id="PF13472">
    <property type="entry name" value="Lipase_GDSL_2"/>
    <property type="match status" value="1"/>
</dbReference>
<protein>
    <submittedName>
        <fullName evidence="4">SGNH hydrolase</fullName>
    </submittedName>
</protein>
<dbReference type="CDD" id="cd01833">
    <property type="entry name" value="XynB_like"/>
    <property type="match status" value="1"/>
</dbReference>
<dbReference type="Gene3D" id="2.130.10.130">
    <property type="entry name" value="Integrin alpha, N-terminal"/>
    <property type="match status" value="1"/>
</dbReference>
<dbReference type="PANTHER" id="PTHR30383:SF31">
    <property type="entry name" value="SGNH HYDROLASE-TYPE ESTERASE DOMAIN-CONTAINING PROTEIN-RELATED"/>
    <property type="match status" value="1"/>
</dbReference>
<feature type="chain" id="PRO_5025493292" evidence="2">
    <location>
        <begin position="25"/>
        <end position="516"/>
    </location>
</feature>
<dbReference type="SUPFAM" id="SSF69318">
    <property type="entry name" value="Integrin alpha N-terminal domain"/>
    <property type="match status" value="1"/>
</dbReference>
<gene>
    <name evidence="4" type="ORF">CC86DRAFT_436029</name>
</gene>
<keyword evidence="4" id="KW-0378">Hydrolase</keyword>
<evidence type="ECO:0000259" key="3">
    <source>
        <dbReference type="Pfam" id="PF13472"/>
    </source>
</evidence>
<evidence type="ECO:0000256" key="2">
    <source>
        <dbReference type="SAM" id="SignalP"/>
    </source>
</evidence>
<keyword evidence="5" id="KW-1185">Reference proteome</keyword>
<keyword evidence="1 2" id="KW-0732">Signal</keyword>
<organism evidence="4 5">
    <name type="scientific">Ophiobolus disseminans</name>
    <dbReference type="NCBI Taxonomy" id="1469910"/>
    <lineage>
        <taxon>Eukaryota</taxon>
        <taxon>Fungi</taxon>
        <taxon>Dikarya</taxon>
        <taxon>Ascomycota</taxon>
        <taxon>Pezizomycotina</taxon>
        <taxon>Dothideomycetes</taxon>
        <taxon>Pleosporomycetidae</taxon>
        <taxon>Pleosporales</taxon>
        <taxon>Pleosporineae</taxon>
        <taxon>Phaeosphaeriaceae</taxon>
        <taxon>Ophiobolus</taxon>
    </lineage>
</organism>
<dbReference type="InterPro" id="IPR051532">
    <property type="entry name" value="Ester_Hydrolysis_Enzymes"/>
</dbReference>
<accession>A0A6A7A9N9</accession>
<dbReference type="InterPro" id="IPR013517">
    <property type="entry name" value="FG-GAP"/>
</dbReference>
<dbReference type="InterPro" id="IPR028994">
    <property type="entry name" value="Integrin_alpha_N"/>
</dbReference>